<organism evidence="2">
    <name type="scientific">Darwinula stevensoni</name>
    <dbReference type="NCBI Taxonomy" id="69355"/>
    <lineage>
        <taxon>Eukaryota</taxon>
        <taxon>Metazoa</taxon>
        <taxon>Ecdysozoa</taxon>
        <taxon>Arthropoda</taxon>
        <taxon>Crustacea</taxon>
        <taxon>Oligostraca</taxon>
        <taxon>Ostracoda</taxon>
        <taxon>Podocopa</taxon>
        <taxon>Podocopida</taxon>
        <taxon>Darwinulocopina</taxon>
        <taxon>Darwinuloidea</taxon>
        <taxon>Darwinulidae</taxon>
        <taxon>Darwinula</taxon>
    </lineage>
</organism>
<gene>
    <name evidence="2" type="ORF">DSTB1V02_LOCUS6138</name>
</gene>
<feature type="compositionally biased region" description="Basic and acidic residues" evidence="1">
    <location>
        <begin position="278"/>
        <end position="301"/>
    </location>
</feature>
<feature type="compositionally biased region" description="Acidic residues" evidence="1">
    <location>
        <begin position="1"/>
        <end position="10"/>
    </location>
</feature>
<evidence type="ECO:0008006" key="4">
    <source>
        <dbReference type="Google" id="ProtNLM"/>
    </source>
</evidence>
<dbReference type="PANTHER" id="PTHR11567">
    <property type="entry name" value="ACID PHOSPHATASE-RELATED"/>
    <property type="match status" value="1"/>
</dbReference>
<reference evidence="2" key="1">
    <citation type="submission" date="2020-11" db="EMBL/GenBank/DDBJ databases">
        <authorList>
            <person name="Tran Van P."/>
        </authorList>
    </citation>
    <scope>NUCLEOTIDE SEQUENCE</scope>
</reference>
<name>A0A7R8XHS5_9CRUS</name>
<dbReference type="OrthoDB" id="197967at2759"/>
<feature type="compositionally biased region" description="Basic and acidic residues" evidence="1">
    <location>
        <begin position="236"/>
        <end position="247"/>
    </location>
</feature>
<feature type="compositionally biased region" description="Basic and acidic residues" evidence="1">
    <location>
        <begin position="41"/>
        <end position="54"/>
    </location>
</feature>
<dbReference type="AlphaFoldDB" id="A0A7R8XHS5"/>
<accession>A0A7R8XHS5</accession>
<dbReference type="Proteomes" id="UP000677054">
    <property type="component" value="Unassembled WGS sequence"/>
</dbReference>
<dbReference type="InterPro" id="IPR050645">
    <property type="entry name" value="Histidine_acid_phosphatase"/>
</dbReference>
<feature type="compositionally biased region" description="Basic and acidic residues" evidence="1">
    <location>
        <begin position="254"/>
        <end position="270"/>
    </location>
</feature>
<sequence>MSQESEDDAILDPTAIPLSSQSYDSAFESDAEIQRKKRKSHDLISKAERSDASFKKAKQSLWDESDREEQRRRRQHLLSLSAYDRHKLFVNAYLLSCPGSTSLLKRDTTKDKNDYSILYENHRFLWNSQDSSDSWEACLAKKYYDKLYKEYAICDLQFYEAGKVAMRWRTEKEVKEGRGQFSCAEKNCTAEESLRTWEVNFGYFEQGEKRNALVKLRLCPQCSWKLNYRHRKKEVSKKQKSDELQETKKKKRRSKEESGKEGMNKNRAVNEEPETVQENEKREEPEDAESKIWREPMAETIEKSREEEFEAYLEDLFM</sequence>
<dbReference type="PANTHER" id="PTHR11567:SF25">
    <property type="entry name" value="PROTEIN FRA10AC1"/>
    <property type="match status" value="1"/>
</dbReference>
<keyword evidence="3" id="KW-1185">Reference proteome</keyword>
<evidence type="ECO:0000256" key="1">
    <source>
        <dbReference type="SAM" id="MobiDB-lite"/>
    </source>
</evidence>
<dbReference type="GO" id="GO:0016791">
    <property type="term" value="F:phosphatase activity"/>
    <property type="evidence" value="ECO:0007669"/>
    <property type="project" value="TreeGrafter"/>
</dbReference>
<feature type="region of interest" description="Disordered" evidence="1">
    <location>
        <begin position="1"/>
        <end position="55"/>
    </location>
</feature>
<dbReference type="EMBL" id="LR900606">
    <property type="protein sequence ID" value="CAD7246285.1"/>
    <property type="molecule type" value="Genomic_DNA"/>
</dbReference>
<feature type="region of interest" description="Disordered" evidence="1">
    <location>
        <begin position="233"/>
        <end position="301"/>
    </location>
</feature>
<dbReference type="EMBL" id="CAJPEV010001089">
    <property type="protein sequence ID" value="CAG0890647.1"/>
    <property type="molecule type" value="Genomic_DNA"/>
</dbReference>
<proteinExistence type="predicted"/>
<protein>
    <recommendedName>
        <fullName evidence="4">Protein FRA10AC1</fullName>
    </recommendedName>
</protein>
<evidence type="ECO:0000313" key="3">
    <source>
        <dbReference type="Proteomes" id="UP000677054"/>
    </source>
</evidence>
<evidence type="ECO:0000313" key="2">
    <source>
        <dbReference type="EMBL" id="CAD7246285.1"/>
    </source>
</evidence>
<dbReference type="Pfam" id="PF09725">
    <property type="entry name" value="Fra10Ac1"/>
    <property type="match status" value="1"/>
</dbReference>
<dbReference type="InterPro" id="IPR019129">
    <property type="entry name" value="Folate-sensitive_fs_Fra10Ac1"/>
</dbReference>